<reference evidence="2" key="1">
    <citation type="journal article" date="2016" name="Front. Microbiol.">
        <title>Genome Sequence of the Piezophilic, Mesophilic Sulfate-Reducing Bacterium Desulfovibrio indicus J2T.</title>
        <authorList>
            <person name="Cao J."/>
            <person name="Maignien L."/>
            <person name="Shao Z."/>
            <person name="Alain K."/>
            <person name="Jebbar M."/>
        </authorList>
    </citation>
    <scope>NUCLEOTIDE SEQUENCE</scope>
    <source>
        <strain evidence="2">DSM 21893</strain>
    </source>
</reference>
<dbReference type="EMBL" id="LR743511">
    <property type="protein sequence ID" value="CAA2143932.1"/>
    <property type="molecule type" value="Genomic_DNA"/>
</dbReference>
<gene>
    <name evidence="1" type="ORF">MBLL_03083</name>
    <name evidence="2" type="ORF">OICFNHDK_0857</name>
</gene>
<dbReference type="Proteomes" id="UP001055307">
    <property type="component" value="Unassembled WGS sequence"/>
</dbReference>
<evidence type="ECO:0000313" key="1">
    <source>
        <dbReference type="EMBL" id="CAA2143932.1"/>
    </source>
</evidence>
<keyword evidence="3" id="KW-1185">Reference proteome</keyword>
<accession>A0A679JU07</accession>
<reference evidence="2" key="3">
    <citation type="submission" date="2021-08" db="EMBL/GenBank/DDBJ databases">
        <authorList>
            <person name="Tani A."/>
            <person name="Ola A."/>
            <person name="Ogura Y."/>
            <person name="Katsura K."/>
            <person name="Hayashi T."/>
        </authorList>
    </citation>
    <scope>NUCLEOTIDE SEQUENCE</scope>
    <source>
        <strain evidence="2">DSM 21893</strain>
    </source>
</reference>
<organism evidence="1">
    <name type="scientific">Methylobacterium bullatum</name>
    <dbReference type="NCBI Taxonomy" id="570505"/>
    <lineage>
        <taxon>Bacteria</taxon>
        <taxon>Pseudomonadati</taxon>
        <taxon>Pseudomonadota</taxon>
        <taxon>Alphaproteobacteria</taxon>
        <taxon>Hyphomicrobiales</taxon>
        <taxon>Methylobacteriaceae</taxon>
        <taxon>Methylobacterium</taxon>
    </lineage>
</organism>
<evidence type="ECO:0000313" key="3">
    <source>
        <dbReference type="Proteomes" id="UP001055307"/>
    </source>
</evidence>
<protein>
    <submittedName>
        <fullName evidence="1">Uncharacterized protein</fullName>
    </submittedName>
</protein>
<dbReference type="RefSeq" id="WP_147830921.1">
    <property type="nucleotide sequence ID" value="NZ_BPQF01000006.1"/>
</dbReference>
<dbReference type="EMBL" id="BPQF01000006">
    <property type="protein sequence ID" value="GJD38412.1"/>
    <property type="molecule type" value="Genomic_DNA"/>
</dbReference>
<proteinExistence type="predicted"/>
<reference evidence="1" key="2">
    <citation type="submission" date="2019-12" db="EMBL/GenBank/DDBJ databases">
        <authorList>
            <person name="Cremers G."/>
        </authorList>
    </citation>
    <scope>NUCLEOTIDE SEQUENCE</scope>
    <source>
        <strain evidence="1">Mbul2</strain>
    </source>
</reference>
<name>A0A679JU07_9HYPH</name>
<evidence type="ECO:0000313" key="2">
    <source>
        <dbReference type="EMBL" id="GJD38412.1"/>
    </source>
</evidence>
<dbReference type="AlphaFoldDB" id="A0A679JU07"/>
<sequence length="84" mass="9050">MMNFLLGTLAGGLIAGVVTIVAVRQPEVQARLGLYPVSSALLLPAAPPRIEPPCSLVPARPQSDQTIGHPDMLFSKRRFWFVAP</sequence>